<organism evidence="2 3">
    <name type="scientific">Sunxiuqinia dokdonensis</name>
    <dbReference type="NCBI Taxonomy" id="1409788"/>
    <lineage>
        <taxon>Bacteria</taxon>
        <taxon>Pseudomonadati</taxon>
        <taxon>Bacteroidota</taxon>
        <taxon>Bacteroidia</taxon>
        <taxon>Marinilabiliales</taxon>
        <taxon>Prolixibacteraceae</taxon>
        <taxon>Sunxiuqinia</taxon>
    </lineage>
</organism>
<dbReference type="AlphaFoldDB" id="A0A0L8VD79"/>
<name>A0A0L8VD79_9BACT</name>
<evidence type="ECO:0008006" key="4">
    <source>
        <dbReference type="Google" id="ProtNLM"/>
    </source>
</evidence>
<feature type="transmembrane region" description="Helical" evidence="1">
    <location>
        <begin position="27"/>
        <end position="47"/>
    </location>
</feature>
<keyword evidence="3" id="KW-1185">Reference proteome</keyword>
<proteinExistence type="predicted"/>
<reference evidence="3" key="1">
    <citation type="submission" date="2015-07" db="EMBL/GenBank/DDBJ databases">
        <title>Genome sequencing of Sunxiuqinia dokdonensis strain SK.</title>
        <authorList>
            <person name="Ahn S."/>
            <person name="Kim B.-C."/>
        </authorList>
    </citation>
    <scope>NUCLEOTIDE SEQUENCE [LARGE SCALE GENOMIC DNA]</scope>
    <source>
        <strain evidence="3">SK</strain>
    </source>
</reference>
<dbReference type="EMBL" id="LGIA01000032">
    <property type="protein sequence ID" value="KOH46303.1"/>
    <property type="molecule type" value="Genomic_DNA"/>
</dbReference>
<dbReference type="PATRIC" id="fig|1409788.3.peg.857"/>
<dbReference type="STRING" id="1409788.NC99_08400"/>
<feature type="transmembrane region" description="Helical" evidence="1">
    <location>
        <begin position="68"/>
        <end position="88"/>
    </location>
</feature>
<feature type="transmembrane region" description="Helical" evidence="1">
    <location>
        <begin position="182"/>
        <end position="215"/>
    </location>
</feature>
<gene>
    <name evidence="2" type="ORF">NC99_08400</name>
</gene>
<dbReference type="PANTHER" id="PTHR40076">
    <property type="entry name" value="MEMBRANE PROTEIN-RELATED"/>
    <property type="match status" value="1"/>
</dbReference>
<comment type="caution">
    <text evidence="2">The sequence shown here is derived from an EMBL/GenBank/DDBJ whole genome shotgun (WGS) entry which is preliminary data.</text>
</comment>
<accession>A0A0L8VD79</accession>
<dbReference type="OrthoDB" id="1122780at2"/>
<feature type="transmembrane region" description="Helical" evidence="1">
    <location>
        <begin position="134"/>
        <end position="161"/>
    </location>
</feature>
<keyword evidence="1" id="KW-0472">Membrane</keyword>
<keyword evidence="1" id="KW-1133">Transmembrane helix</keyword>
<evidence type="ECO:0000313" key="3">
    <source>
        <dbReference type="Proteomes" id="UP000036958"/>
    </source>
</evidence>
<dbReference type="Proteomes" id="UP000036958">
    <property type="component" value="Unassembled WGS sequence"/>
</dbReference>
<dbReference type="InterPro" id="IPR010380">
    <property type="entry name" value="DUF975"/>
</dbReference>
<dbReference type="PANTHER" id="PTHR40076:SF1">
    <property type="entry name" value="MEMBRANE PROTEIN"/>
    <property type="match status" value="1"/>
</dbReference>
<evidence type="ECO:0000256" key="1">
    <source>
        <dbReference type="SAM" id="Phobius"/>
    </source>
</evidence>
<evidence type="ECO:0000313" key="2">
    <source>
        <dbReference type="EMBL" id="KOH46303.1"/>
    </source>
</evidence>
<sequence>MELINYTRLTPTLGGSFSNGWQVMKSYFLYLLLVVVVIGMVNGPGGFKVDADSGAFGFIHGIPLKPDNLFVTVGTIFLVLFGFAYYFLLVPVFNYSAKLIYIDAVREKEIELQKLIAGFSNYLNVILANLLKSALVVMGFLFFIIPGIIIACRLAFVSYLVMDKNLDPMQAIEQSWKLTRGIGWTIFGMAILSVFIFILGLMMLIIGVFPALIWIHSSFASIYQAALNRQEGLIEY</sequence>
<keyword evidence="1" id="KW-0812">Transmembrane</keyword>
<protein>
    <recommendedName>
        <fullName evidence="4">Glycerophosphoryl diester phosphodiesterase membrane domain-containing protein</fullName>
    </recommendedName>
</protein>
<dbReference type="RefSeq" id="WP_053180025.1">
    <property type="nucleotide sequence ID" value="NZ_LGIA01000032.1"/>
</dbReference>